<evidence type="ECO:0000256" key="6">
    <source>
        <dbReference type="ARBA" id="ARBA00022989"/>
    </source>
</evidence>
<dbReference type="AlphaFoldDB" id="A0A7K1FLM6"/>
<dbReference type="PANTHER" id="PTHR21716">
    <property type="entry name" value="TRANSMEMBRANE PROTEIN"/>
    <property type="match status" value="1"/>
</dbReference>
<evidence type="ECO:0000256" key="3">
    <source>
        <dbReference type="ARBA" id="ARBA00022448"/>
    </source>
</evidence>
<gene>
    <name evidence="10" type="ORF">GIS00_13765</name>
</gene>
<dbReference type="RefSeq" id="WP_154768988.1">
    <property type="nucleotide sequence ID" value="NZ_WLYK01000005.1"/>
</dbReference>
<name>A0A7K1FLM6_9ACTN</name>
<feature type="transmembrane region" description="Helical" evidence="9">
    <location>
        <begin position="279"/>
        <end position="300"/>
    </location>
</feature>
<evidence type="ECO:0000313" key="10">
    <source>
        <dbReference type="EMBL" id="MTD15006.1"/>
    </source>
</evidence>
<dbReference type="InterPro" id="IPR002549">
    <property type="entry name" value="AI-2E-like"/>
</dbReference>
<accession>A0A7K1FLM6</accession>
<keyword evidence="6 9" id="KW-1133">Transmembrane helix</keyword>
<evidence type="ECO:0000256" key="7">
    <source>
        <dbReference type="ARBA" id="ARBA00023136"/>
    </source>
</evidence>
<evidence type="ECO:0000256" key="8">
    <source>
        <dbReference type="SAM" id="MobiDB-lite"/>
    </source>
</evidence>
<protein>
    <submittedName>
        <fullName evidence="10">AI-2E family transporter</fullName>
    </submittedName>
</protein>
<evidence type="ECO:0000256" key="9">
    <source>
        <dbReference type="SAM" id="Phobius"/>
    </source>
</evidence>
<evidence type="ECO:0000256" key="5">
    <source>
        <dbReference type="ARBA" id="ARBA00022692"/>
    </source>
</evidence>
<comment type="subcellular location">
    <subcellularLocation>
        <location evidence="1">Cell membrane</location>
        <topology evidence="1">Multi-pass membrane protein</topology>
    </subcellularLocation>
</comment>
<proteinExistence type="inferred from homology"/>
<feature type="transmembrane region" description="Helical" evidence="9">
    <location>
        <begin position="253"/>
        <end position="273"/>
    </location>
</feature>
<dbReference type="EMBL" id="WLYK01000005">
    <property type="protein sequence ID" value="MTD15006.1"/>
    <property type="molecule type" value="Genomic_DNA"/>
</dbReference>
<keyword evidence="3" id="KW-0813">Transport</keyword>
<comment type="similarity">
    <text evidence="2">Belongs to the autoinducer-2 exporter (AI-2E) (TC 2.A.86) family.</text>
</comment>
<keyword evidence="11" id="KW-1185">Reference proteome</keyword>
<dbReference type="PANTHER" id="PTHR21716:SF53">
    <property type="entry name" value="PERMEASE PERM-RELATED"/>
    <property type="match status" value="1"/>
</dbReference>
<dbReference type="Proteomes" id="UP000460221">
    <property type="component" value="Unassembled WGS sequence"/>
</dbReference>
<feature type="transmembrane region" description="Helical" evidence="9">
    <location>
        <begin position="349"/>
        <end position="382"/>
    </location>
</feature>
<organism evidence="10 11">
    <name type="scientific">Nakamurella alba</name>
    <dbReference type="NCBI Taxonomy" id="2665158"/>
    <lineage>
        <taxon>Bacteria</taxon>
        <taxon>Bacillati</taxon>
        <taxon>Actinomycetota</taxon>
        <taxon>Actinomycetes</taxon>
        <taxon>Nakamurellales</taxon>
        <taxon>Nakamurellaceae</taxon>
        <taxon>Nakamurella</taxon>
    </lineage>
</organism>
<evidence type="ECO:0000256" key="1">
    <source>
        <dbReference type="ARBA" id="ARBA00004651"/>
    </source>
</evidence>
<evidence type="ECO:0000256" key="2">
    <source>
        <dbReference type="ARBA" id="ARBA00009773"/>
    </source>
</evidence>
<sequence length="419" mass="44263">MTASDGPAEPPSAEERSAGEKPSGSKRKKKEPESPATPVTEDPAAGERVSHAVAELSRWTLRILIIGAGLYVVLWLFGLFWEVMLPVLLALMLSTILWPPVRWMRRKLPHALAASIGVVAVPVVVGGLIALMSTLIASEWQGLSDKFSDGIDSLQTWLAGPPLNLGDDAVGQLLDKGLTWLQEHAQTLASSALTSLTTVGSLLVTLVLALVIAFFMLKDGPRFQPWVTRWVGFRAGRHFTELSTRIWDTLARYVWAQAAVAAIDGVFIGLGVWALGVPFALPIAVLTFFGGFIPIIGAFVAGFVAVLVALVANGFGTALAVLAIVLVVQQLEGNVISPMLMSRTMQIHAGVVLVAVTAGGGLFGIIGALLAVPAVSVIMVIAQYLRAEARGPDAPPESTIAIEAARGQPGDVQSKEKPA</sequence>
<dbReference type="GO" id="GO:0005886">
    <property type="term" value="C:plasma membrane"/>
    <property type="evidence" value="ECO:0007669"/>
    <property type="project" value="UniProtKB-SubCell"/>
</dbReference>
<evidence type="ECO:0000313" key="11">
    <source>
        <dbReference type="Proteomes" id="UP000460221"/>
    </source>
</evidence>
<feature type="transmembrane region" description="Helical" evidence="9">
    <location>
        <begin position="196"/>
        <end position="217"/>
    </location>
</feature>
<dbReference type="Pfam" id="PF01594">
    <property type="entry name" value="AI-2E_transport"/>
    <property type="match status" value="1"/>
</dbReference>
<dbReference type="GO" id="GO:0055085">
    <property type="term" value="P:transmembrane transport"/>
    <property type="evidence" value="ECO:0007669"/>
    <property type="project" value="TreeGrafter"/>
</dbReference>
<feature type="transmembrane region" description="Helical" evidence="9">
    <location>
        <begin position="83"/>
        <end position="101"/>
    </location>
</feature>
<feature type="transmembrane region" description="Helical" evidence="9">
    <location>
        <begin position="113"/>
        <end position="137"/>
    </location>
</feature>
<comment type="caution">
    <text evidence="10">The sequence shown here is derived from an EMBL/GenBank/DDBJ whole genome shotgun (WGS) entry which is preliminary data.</text>
</comment>
<keyword evidence="7 9" id="KW-0472">Membrane</keyword>
<feature type="transmembrane region" description="Helical" evidence="9">
    <location>
        <begin position="307"/>
        <end position="329"/>
    </location>
</feature>
<feature type="transmembrane region" description="Helical" evidence="9">
    <location>
        <begin position="59"/>
        <end position="77"/>
    </location>
</feature>
<keyword evidence="4" id="KW-1003">Cell membrane</keyword>
<keyword evidence="5 9" id="KW-0812">Transmembrane</keyword>
<reference evidence="10 11" key="1">
    <citation type="submission" date="2019-11" db="EMBL/GenBank/DDBJ databases">
        <authorList>
            <person name="Jiang L.-Q."/>
        </authorList>
    </citation>
    <scope>NUCLEOTIDE SEQUENCE [LARGE SCALE GENOMIC DNA]</scope>
    <source>
        <strain evidence="10 11">YIM 132087</strain>
    </source>
</reference>
<evidence type="ECO:0000256" key="4">
    <source>
        <dbReference type="ARBA" id="ARBA00022475"/>
    </source>
</evidence>
<feature type="region of interest" description="Disordered" evidence="8">
    <location>
        <begin position="1"/>
        <end position="46"/>
    </location>
</feature>